<comment type="caution">
    <text evidence="3">The sequence shown here is derived from an EMBL/GenBank/DDBJ whole genome shotgun (WGS) entry which is preliminary data.</text>
</comment>
<reference evidence="4" key="1">
    <citation type="journal article" date="2019" name="Int. J. Syst. Evol. Microbiol.">
        <title>The Global Catalogue of Microorganisms (GCM) 10K type strain sequencing project: providing services to taxonomists for standard genome sequencing and annotation.</title>
        <authorList>
            <consortium name="The Broad Institute Genomics Platform"/>
            <consortium name="The Broad Institute Genome Sequencing Center for Infectious Disease"/>
            <person name="Wu L."/>
            <person name="Ma J."/>
        </authorList>
    </citation>
    <scope>NUCLEOTIDE SEQUENCE [LARGE SCALE GENOMIC DNA]</scope>
    <source>
        <strain evidence="4">JCM 9458</strain>
    </source>
</reference>
<dbReference type="EMBL" id="BAAAYN010000028">
    <property type="protein sequence ID" value="GAA3390405.1"/>
    <property type="molecule type" value="Genomic_DNA"/>
</dbReference>
<sequence>MTNSSAADEGSRREAGQLPGTAGPDDAAHGKTPDRTQVPRWVWVFTVIGLLIAIFVVILLLAGHGPDQHADTGLPHGVPVAVGAGNGW</sequence>
<keyword evidence="2" id="KW-1133">Transmembrane helix</keyword>
<evidence type="ECO:0000313" key="3">
    <source>
        <dbReference type="EMBL" id="GAA3390405.1"/>
    </source>
</evidence>
<evidence type="ECO:0000256" key="2">
    <source>
        <dbReference type="SAM" id="Phobius"/>
    </source>
</evidence>
<organism evidence="3 4">
    <name type="scientific">Cryptosporangium minutisporangium</name>
    <dbReference type="NCBI Taxonomy" id="113569"/>
    <lineage>
        <taxon>Bacteria</taxon>
        <taxon>Bacillati</taxon>
        <taxon>Actinomycetota</taxon>
        <taxon>Actinomycetes</taxon>
        <taxon>Cryptosporangiales</taxon>
        <taxon>Cryptosporangiaceae</taxon>
        <taxon>Cryptosporangium</taxon>
    </lineage>
</organism>
<gene>
    <name evidence="3" type="ORF">GCM10020369_44230</name>
</gene>
<feature type="transmembrane region" description="Helical" evidence="2">
    <location>
        <begin position="41"/>
        <end position="62"/>
    </location>
</feature>
<name>A0ABP6T1Z5_9ACTN</name>
<keyword evidence="4" id="KW-1185">Reference proteome</keyword>
<keyword evidence="2" id="KW-0812">Transmembrane</keyword>
<keyword evidence="2" id="KW-0472">Membrane</keyword>
<evidence type="ECO:0000256" key="1">
    <source>
        <dbReference type="SAM" id="MobiDB-lite"/>
    </source>
</evidence>
<dbReference type="Proteomes" id="UP001501676">
    <property type="component" value="Unassembled WGS sequence"/>
</dbReference>
<protein>
    <submittedName>
        <fullName evidence="3">Uncharacterized protein</fullName>
    </submittedName>
</protein>
<feature type="region of interest" description="Disordered" evidence="1">
    <location>
        <begin position="1"/>
        <end position="34"/>
    </location>
</feature>
<proteinExistence type="predicted"/>
<accession>A0ABP6T1Z5</accession>
<evidence type="ECO:0000313" key="4">
    <source>
        <dbReference type="Proteomes" id="UP001501676"/>
    </source>
</evidence>